<sequence>MALPNDRLGDGILKERRHDEITQGKFEYPIECHFSVVDTNEFCIFQVQCLLEERTQLNLPPTVSQSEGHDDSDASNFDVQINVTPEDHSPRATRSYTKTTILQDTPPQSEDGGSSSVCIATSRSKSNDGSDSLSTDNSGCSAEFESSSQEDANSSPPAINTEVGTGVREEVDTTDDDVEITDDDTMVMYVTTHEPDPAVDCLLPLHVDCESVRKILQQGYCDQEW</sequence>
<dbReference type="AlphaFoldDB" id="M1DAA9"/>
<accession>M1DAA9</accession>
<evidence type="ECO:0000256" key="1">
    <source>
        <dbReference type="SAM" id="MobiDB-lite"/>
    </source>
</evidence>
<dbReference type="InParanoid" id="M1DAA9"/>
<feature type="compositionally biased region" description="Polar residues" evidence="1">
    <location>
        <begin position="92"/>
        <end position="158"/>
    </location>
</feature>
<organism evidence="2 3">
    <name type="scientific">Solanum tuberosum</name>
    <name type="common">Potato</name>
    <dbReference type="NCBI Taxonomy" id="4113"/>
    <lineage>
        <taxon>Eukaryota</taxon>
        <taxon>Viridiplantae</taxon>
        <taxon>Streptophyta</taxon>
        <taxon>Embryophyta</taxon>
        <taxon>Tracheophyta</taxon>
        <taxon>Spermatophyta</taxon>
        <taxon>Magnoliopsida</taxon>
        <taxon>eudicotyledons</taxon>
        <taxon>Gunneridae</taxon>
        <taxon>Pentapetalae</taxon>
        <taxon>asterids</taxon>
        <taxon>lamiids</taxon>
        <taxon>Solanales</taxon>
        <taxon>Solanaceae</taxon>
        <taxon>Solanoideae</taxon>
        <taxon>Solaneae</taxon>
        <taxon>Solanum</taxon>
    </lineage>
</organism>
<evidence type="ECO:0000313" key="3">
    <source>
        <dbReference type="Proteomes" id="UP000011115"/>
    </source>
</evidence>
<protein>
    <recommendedName>
        <fullName evidence="4">Integrase core domain containing protein</fullName>
    </recommendedName>
</protein>
<proteinExistence type="predicted"/>
<dbReference type="EnsemblPlants" id="PGSC0003DMT400085803">
    <property type="protein sequence ID" value="PGSC0003DMT400085803"/>
    <property type="gene ID" value="PGSC0003DMG400035374"/>
</dbReference>
<dbReference type="Gramene" id="PGSC0003DMT400085803">
    <property type="protein sequence ID" value="PGSC0003DMT400085803"/>
    <property type="gene ID" value="PGSC0003DMG400035374"/>
</dbReference>
<reference evidence="2" key="2">
    <citation type="submission" date="2015-06" db="UniProtKB">
        <authorList>
            <consortium name="EnsemblPlants"/>
        </authorList>
    </citation>
    <scope>IDENTIFICATION</scope>
    <source>
        <strain evidence="2">DM1-3 516 R44</strain>
    </source>
</reference>
<name>M1DAA9_SOLTU</name>
<dbReference type="PaxDb" id="4113-PGSC0003DMT400085803"/>
<evidence type="ECO:0008006" key="4">
    <source>
        <dbReference type="Google" id="ProtNLM"/>
    </source>
</evidence>
<reference evidence="3" key="1">
    <citation type="journal article" date="2011" name="Nature">
        <title>Genome sequence and analysis of the tuber crop potato.</title>
        <authorList>
            <consortium name="The Potato Genome Sequencing Consortium"/>
        </authorList>
    </citation>
    <scope>NUCLEOTIDE SEQUENCE [LARGE SCALE GENOMIC DNA]</scope>
    <source>
        <strain evidence="3">cv. DM1-3 516 R44</strain>
    </source>
</reference>
<keyword evidence="3" id="KW-1185">Reference proteome</keyword>
<feature type="region of interest" description="Disordered" evidence="1">
    <location>
        <begin position="81"/>
        <end position="172"/>
    </location>
</feature>
<dbReference type="HOGENOM" id="CLU_1231703_0_0_1"/>
<evidence type="ECO:0000313" key="2">
    <source>
        <dbReference type="EnsemblPlants" id="PGSC0003DMT400085803"/>
    </source>
</evidence>
<dbReference type="Proteomes" id="UP000011115">
    <property type="component" value="Unassembled WGS sequence"/>
</dbReference>